<evidence type="ECO:0000313" key="3">
    <source>
        <dbReference type="EMBL" id="MDR6207010.1"/>
    </source>
</evidence>
<evidence type="ECO:0000256" key="1">
    <source>
        <dbReference type="ARBA" id="ARBA00023002"/>
    </source>
</evidence>
<dbReference type="GO" id="GO:0016491">
    <property type="term" value="F:oxidoreductase activity"/>
    <property type="evidence" value="ECO:0007669"/>
    <property type="project" value="UniProtKB-KW"/>
</dbReference>
<organism evidence="3 4">
    <name type="scientific">Paraburkholderia graminis</name>
    <dbReference type="NCBI Taxonomy" id="60548"/>
    <lineage>
        <taxon>Bacteria</taxon>
        <taxon>Pseudomonadati</taxon>
        <taxon>Pseudomonadota</taxon>
        <taxon>Betaproteobacteria</taxon>
        <taxon>Burkholderiales</taxon>
        <taxon>Burkholderiaceae</taxon>
        <taxon>Paraburkholderia</taxon>
    </lineage>
</organism>
<dbReference type="SUPFAM" id="SSF51905">
    <property type="entry name" value="FAD/NAD(P)-binding domain"/>
    <property type="match status" value="1"/>
</dbReference>
<dbReference type="Proteomes" id="UP001245184">
    <property type="component" value="Unassembled WGS sequence"/>
</dbReference>
<evidence type="ECO:0000259" key="2">
    <source>
        <dbReference type="Pfam" id="PF01266"/>
    </source>
</evidence>
<dbReference type="RefSeq" id="WP_310034232.1">
    <property type="nucleotide sequence ID" value="NZ_JAVIZN010000002.1"/>
</dbReference>
<dbReference type="AlphaFoldDB" id="A0ABD5CP53"/>
<dbReference type="InterPro" id="IPR006076">
    <property type="entry name" value="FAD-dep_OxRdtase"/>
</dbReference>
<dbReference type="Gene3D" id="3.50.50.60">
    <property type="entry name" value="FAD/NAD(P)-binding domain"/>
    <property type="match status" value="1"/>
</dbReference>
<reference evidence="3 4" key="1">
    <citation type="submission" date="2023-08" db="EMBL/GenBank/DDBJ databases">
        <title>Genome sequencing of plant associated microbes to promote plant fitness in Sorghum bicolor and Oryza sativa.</title>
        <authorList>
            <person name="Coleman-Derr D."/>
        </authorList>
    </citation>
    <scope>NUCLEOTIDE SEQUENCE [LARGE SCALE GENOMIC DNA]</scope>
    <source>
        <strain evidence="3 4">SLBN-33</strain>
    </source>
</reference>
<evidence type="ECO:0000313" key="4">
    <source>
        <dbReference type="Proteomes" id="UP001245184"/>
    </source>
</evidence>
<keyword evidence="1" id="KW-0560">Oxidoreductase</keyword>
<dbReference type="EMBL" id="JAVIZN010000002">
    <property type="protein sequence ID" value="MDR6207010.1"/>
    <property type="molecule type" value="Genomic_DNA"/>
</dbReference>
<dbReference type="Pfam" id="PF01266">
    <property type="entry name" value="DAO"/>
    <property type="match status" value="1"/>
</dbReference>
<proteinExistence type="predicted"/>
<gene>
    <name evidence="3" type="ORF">QF025_005730</name>
</gene>
<accession>A0ABD5CP53</accession>
<comment type="caution">
    <text evidence="3">The sequence shown here is derived from an EMBL/GenBank/DDBJ whole genome shotgun (WGS) entry which is preliminary data.</text>
</comment>
<sequence length="142" mass="15762">MRLLEGDGQLIKVLDTNEVLRLEPSLSEAKGKITGAIYCPTDETGDPGKFTNSLAEKVIARGGEIMTSTTVLAIDQDGHRYAVLFTVAGSVCVQGIQPASSLRISEPIPFGHFFRNVFGKLIRRACYHFYPVHRQRCFDFEL</sequence>
<protein>
    <recommendedName>
        <fullName evidence="2">FAD dependent oxidoreductase domain-containing protein</fullName>
    </recommendedName>
</protein>
<dbReference type="InterPro" id="IPR036188">
    <property type="entry name" value="FAD/NAD-bd_sf"/>
</dbReference>
<name>A0ABD5CP53_9BURK</name>
<feature type="domain" description="FAD dependent oxidoreductase" evidence="2">
    <location>
        <begin position="12"/>
        <end position="83"/>
    </location>
</feature>
<dbReference type="Gene3D" id="3.30.9.10">
    <property type="entry name" value="D-Amino Acid Oxidase, subunit A, domain 2"/>
    <property type="match status" value="1"/>
</dbReference>